<gene>
    <name evidence="10" type="ORF">BABINDRAFT_161868</name>
</gene>
<feature type="domain" description="Copper-fist" evidence="9">
    <location>
        <begin position="1"/>
        <end position="40"/>
    </location>
</feature>
<dbReference type="Gene3D" id="3.90.430.10">
    <property type="entry name" value="Copper fist DNA-binding domain"/>
    <property type="match status" value="1"/>
</dbReference>
<dbReference type="SMART" id="SM01090">
    <property type="entry name" value="Copper-fist"/>
    <property type="match status" value="1"/>
</dbReference>
<keyword evidence="5" id="KW-0805">Transcription regulation</keyword>
<accession>A0A1E3QQX9</accession>
<dbReference type="RefSeq" id="XP_018984800.1">
    <property type="nucleotide sequence ID" value="XM_019129048.1"/>
</dbReference>
<keyword evidence="4" id="KW-0186">Copper</keyword>
<dbReference type="AlphaFoldDB" id="A0A1E3QQX9"/>
<evidence type="ECO:0000256" key="3">
    <source>
        <dbReference type="ARBA" id="ARBA00022833"/>
    </source>
</evidence>
<evidence type="ECO:0000313" key="10">
    <source>
        <dbReference type="EMBL" id="ODQ79472.1"/>
    </source>
</evidence>
<evidence type="ECO:0000256" key="4">
    <source>
        <dbReference type="ARBA" id="ARBA00023008"/>
    </source>
</evidence>
<dbReference type="PROSITE" id="PS01119">
    <property type="entry name" value="COPPER_FIST_1"/>
    <property type="match status" value="1"/>
</dbReference>
<keyword evidence="6" id="KW-0804">Transcription</keyword>
<dbReference type="GeneID" id="30146901"/>
<feature type="region of interest" description="Disordered" evidence="8">
    <location>
        <begin position="513"/>
        <end position="565"/>
    </location>
</feature>
<name>A0A1E3QQX9_9ASCO</name>
<dbReference type="PROSITE" id="PS50073">
    <property type="entry name" value="COPPER_FIST_2"/>
    <property type="match status" value="1"/>
</dbReference>
<dbReference type="PANTHER" id="PTHR28088">
    <property type="entry name" value="TRANSCRIPTIONAL ACTIVATOR HAA1-RELATED"/>
    <property type="match status" value="1"/>
</dbReference>
<keyword evidence="2" id="KW-0479">Metal-binding</keyword>
<keyword evidence="7" id="KW-0539">Nucleus</keyword>
<dbReference type="PANTHER" id="PTHR28088:SF5">
    <property type="entry name" value="TRANSCRIPTIONAL ACTIVATOR HAA1-RELATED"/>
    <property type="match status" value="1"/>
</dbReference>
<dbReference type="GO" id="GO:0000978">
    <property type="term" value="F:RNA polymerase II cis-regulatory region sequence-specific DNA binding"/>
    <property type="evidence" value="ECO:0007669"/>
    <property type="project" value="TreeGrafter"/>
</dbReference>
<feature type="compositionally biased region" description="Basic and acidic residues" evidence="8">
    <location>
        <begin position="464"/>
        <end position="474"/>
    </location>
</feature>
<protein>
    <recommendedName>
        <fullName evidence="9">Copper-fist domain-containing protein</fullName>
    </recommendedName>
</protein>
<dbReference type="InterPro" id="IPR036395">
    <property type="entry name" value="Cu_fist_DNA-bd_dom_sf"/>
</dbReference>
<feature type="compositionally biased region" description="Polar residues" evidence="8">
    <location>
        <begin position="549"/>
        <end position="565"/>
    </location>
</feature>
<dbReference type="GO" id="GO:0045944">
    <property type="term" value="P:positive regulation of transcription by RNA polymerase II"/>
    <property type="evidence" value="ECO:0007669"/>
    <property type="project" value="TreeGrafter"/>
</dbReference>
<evidence type="ECO:0000256" key="1">
    <source>
        <dbReference type="ARBA" id="ARBA00004123"/>
    </source>
</evidence>
<reference evidence="11" key="1">
    <citation type="submission" date="2016-05" db="EMBL/GenBank/DDBJ databases">
        <title>Comparative genomics of biotechnologically important yeasts.</title>
        <authorList>
            <consortium name="DOE Joint Genome Institute"/>
            <person name="Riley R."/>
            <person name="Haridas S."/>
            <person name="Wolfe K.H."/>
            <person name="Lopes M.R."/>
            <person name="Hittinger C.T."/>
            <person name="Goker M."/>
            <person name="Salamov A."/>
            <person name="Wisecaver J."/>
            <person name="Long T.M."/>
            <person name="Aerts A.L."/>
            <person name="Barry K."/>
            <person name="Choi C."/>
            <person name="Clum A."/>
            <person name="Coughlan A.Y."/>
            <person name="Deshpande S."/>
            <person name="Douglass A.P."/>
            <person name="Hanson S.J."/>
            <person name="Klenk H.-P."/>
            <person name="Labutti K."/>
            <person name="Lapidus A."/>
            <person name="Lindquist E."/>
            <person name="Lipzen A."/>
            <person name="Meier-Kolthoff J.P."/>
            <person name="Ohm R.A."/>
            <person name="Otillar R.P."/>
            <person name="Pangilinan J."/>
            <person name="Peng Y."/>
            <person name="Rokas A."/>
            <person name="Rosa C.A."/>
            <person name="Scheuner C."/>
            <person name="Sibirny A.A."/>
            <person name="Slot J.C."/>
            <person name="Stielow J.B."/>
            <person name="Sun H."/>
            <person name="Kurtzman C.P."/>
            <person name="Blackwell M."/>
            <person name="Grigoriev I.V."/>
            <person name="Jeffries T.W."/>
        </authorList>
    </citation>
    <scope>NUCLEOTIDE SEQUENCE [LARGE SCALE GENOMIC DNA]</scope>
    <source>
        <strain evidence="11">NRRL Y-12698</strain>
    </source>
</reference>
<feature type="compositionally biased region" description="Polar residues" evidence="8">
    <location>
        <begin position="325"/>
        <end position="366"/>
    </location>
</feature>
<sequence length="711" mass="75907">MVLINGVKYACERCIRGHRVSTCTHTDQPLMMIKRKGRPSTQCSHCKDSRQLTNTHAACSCAKKTDPLLPNHSQGCPCMVGDHCTCTAKKKKQPGLKPPSSSSSPAIAGELPKFANIDAIVDSGNESGTNSAKNGTPVYDLPIQAKLASRIKAESGTTDNSSSSSIASNMNKLDIVKMRSVDDSMTRAIGAESLASAAPITSHTQPRVGEVSVSLDEIVNPYSEVDINHVLGDIPLPFMESGGLLDLFADIQTRPQADYETGTYDEVTPGSLEFSPSSQYGGKISPLDASAGGMFPLFPLVGTLSAKPTDLTRLTADYSRPPSEGVSTPYGSGFQSPKPSKSGYSTPNRSQSNQNLYGSNTSLSGSQHAAVHQLAHHHQHHNHHPSQARHNPHTSFYTQHDASAYPPHFHPYPVKPKRTLSVRSSTSVSSSHVGPNSPPAQPYQSRPVLIRIDSSDSLNTYSHGESDYGGRDSRNDLQQVYSVSTLGNANGIDSTLEDSARTFQQYNASLRATSVNDDSEGQHNSKNLSNPGSGAANENGGNTFVPYGTNASSEAKPSIPKSTSSFGQYNSNVASNATSDPTSNQYGLKDISDYSGFPSANMDVNSYMTFDFDDADANGLMGNGTGSAYFEAPTDGVIPDNNRTTAEFRSFNPSSNNLGLNVADNQYPGLDTESNPNLDLNLLDFMSSDNPNGLDIDFPSSGDMFLPAPPR</sequence>
<evidence type="ECO:0000259" key="9">
    <source>
        <dbReference type="PROSITE" id="PS50073"/>
    </source>
</evidence>
<dbReference type="FunFam" id="3.90.430.10:FF:000001">
    <property type="entry name" value="Copper fist DNA-binding protein"/>
    <property type="match status" value="1"/>
</dbReference>
<dbReference type="Pfam" id="PF00649">
    <property type="entry name" value="Copper-fist"/>
    <property type="match status" value="1"/>
</dbReference>
<evidence type="ECO:0000256" key="6">
    <source>
        <dbReference type="ARBA" id="ARBA00023163"/>
    </source>
</evidence>
<feature type="compositionally biased region" description="Basic residues" evidence="8">
    <location>
        <begin position="374"/>
        <end position="392"/>
    </location>
</feature>
<dbReference type="GO" id="GO:0005634">
    <property type="term" value="C:nucleus"/>
    <property type="evidence" value="ECO:0007669"/>
    <property type="project" value="UniProtKB-SubCell"/>
</dbReference>
<dbReference type="PRINTS" id="PR00617">
    <property type="entry name" value="COPPERFIST"/>
</dbReference>
<evidence type="ECO:0000313" key="11">
    <source>
        <dbReference type="Proteomes" id="UP000094336"/>
    </source>
</evidence>
<keyword evidence="3" id="KW-0862">Zinc</keyword>
<evidence type="ECO:0000256" key="7">
    <source>
        <dbReference type="ARBA" id="ARBA00023242"/>
    </source>
</evidence>
<dbReference type="SUPFAM" id="SSF57879">
    <property type="entry name" value="Zinc domain conserved in yeast copper-regulated transcription factors"/>
    <property type="match status" value="1"/>
</dbReference>
<dbReference type="GO" id="GO:0005507">
    <property type="term" value="F:copper ion binding"/>
    <property type="evidence" value="ECO:0007669"/>
    <property type="project" value="InterPro"/>
</dbReference>
<evidence type="ECO:0000256" key="5">
    <source>
        <dbReference type="ARBA" id="ARBA00023015"/>
    </source>
</evidence>
<keyword evidence="11" id="KW-1185">Reference proteome</keyword>
<organism evidence="10 11">
    <name type="scientific">Babjeviella inositovora NRRL Y-12698</name>
    <dbReference type="NCBI Taxonomy" id="984486"/>
    <lineage>
        <taxon>Eukaryota</taxon>
        <taxon>Fungi</taxon>
        <taxon>Dikarya</taxon>
        <taxon>Ascomycota</taxon>
        <taxon>Saccharomycotina</taxon>
        <taxon>Pichiomycetes</taxon>
        <taxon>Serinales incertae sedis</taxon>
        <taxon>Babjeviella</taxon>
    </lineage>
</organism>
<dbReference type="Proteomes" id="UP000094336">
    <property type="component" value="Unassembled WGS sequence"/>
</dbReference>
<feature type="compositionally biased region" description="Polar residues" evidence="8">
    <location>
        <begin position="513"/>
        <end position="532"/>
    </location>
</feature>
<dbReference type="GO" id="GO:0000981">
    <property type="term" value="F:DNA-binding transcription factor activity, RNA polymerase II-specific"/>
    <property type="evidence" value="ECO:0007669"/>
    <property type="project" value="TreeGrafter"/>
</dbReference>
<dbReference type="OrthoDB" id="5600085at2759"/>
<dbReference type="GO" id="GO:0006879">
    <property type="term" value="P:intracellular iron ion homeostasis"/>
    <property type="evidence" value="ECO:0007669"/>
    <property type="project" value="TreeGrafter"/>
</dbReference>
<feature type="region of interest" description="Disordered" evidence="8">
    <location>
        <begin position="314"/>
        <end position="474"/>
    </location>
</feature>
<proteinExistence type="predicted"/>
<dbReference type="SMART" id="SM00412">
    <property type="entry name" value="Cu_FIST"/>
    <property type="match status" value="1"/>
</dbReference>
<dbReference type="STRING" id="984486.A0A1E3QQX9"/>
<evidence type="ECO:0000256" key="2">
    <source>
        <dbReference type="ARBA" id="ARBA00022723"/>
    </source>
</evidence>
<dbReference type="EMBL" id="KV454432">
    <property type="protein sequence ID" value="ODQ79472.1"/>
    <property type="molecule type" value="Genomic_DNA"/>
</dbReference>
<feature type="compositionally biased region" description="Low complexity" evidence="8">
    <location>
        <begin position="421"/>
        <end position="435"/>
    </location>
</feature>
<dbReference type="InterPro" id="IPR001083">
    <property type="entry name" value="Cu_fist_DNA-bd_dom"/>
</dbReference>
<dbReference type="InterPro" id="IPR051763">
    <property type="entry name" value="Copper_Homeo_Regul"/>
</dbReference>
<dbReference type="GO" id="GO:0006878">
    <property type="term" value="P:intracellular copper ion homeostasis"/>
    <property type="evidence" value="ECO:0007669"/>
    <property type="project" value="TreeGrafter"/>
</dbReference>
<evidence type="ECO:0000256" key="8">
    <source>
        <dbReference type="SAM" id="MobiDB-lite"/>
    </source>
</evidence>
<comment type="subcellular location">
    <subcellularLocation>
        <location evidence="1">Nucleus</location>
    </subcellularLocation>
</comment>